<feature type="domain" description="HD-GYP" evidence="1">
    <location>
        <begin position="7"/>
        <end position="201"/>
    </location>
</feature>
<evidence type="ECO:0000313" key="3">
    <source>
        <dbReference type="Proteomes" id="UP001629953"/>
    </source>
</evidence>
<protein>
    <submittedName>
        <fullName evidence="2">HD domain-containing phosphohydrolase</fullName>
    </submittedName>
</protein>
<gene>
    <name evidence="2" type="ORF">ABUE30_11665</name>
</gene>
<dbReference type="EMBL" id="JBEQCT010000005">
    <property type="protein sequence ID" value="MFM2485707.1"/>
    <property type="molecule type" value="Genomic_DNA"/>
</dbReference>
<proteinExistence type="predicted"/>
<keyword evidence="3" id="KW-1185">Reference proteome</keyword>
<dbReference type="PANTHER" id="PTHR43155:SF2">
    <property type="entry name" value="CYCLIC DI-GMP PHOSPHODIESTERASE PA4108"/>
    <property type="match status" value="1"/>
</dbReference>
<dbReference type="SMART" id="SM00471">
    <property type="entry name" value="HDc"/>
    <property type="match status" value="1"/>
</dbReference>
<sequence>MKLDDPAFDALYQYTKALSVALGYRDPLTRLHSERVQILSTEIATSYGLPLETINLLKIAASFHDIGKIGIPDNVLLKPGLFDMFEWQIMQKHSIIGEQIMLATELEGAKKVAVIIRHHHEQMDGQGYPDQLVGDDIPLCSRIISIADGYDAMAVIRPYHGAQSHSKIMNILHSETEGKYDKDLMATFETIIEKSAYKSPS</sequence>
<dbReference type="InterPro" id="IPR003607">
    <property type="entry name" value="HD/PDEase_dom"/>
</dbReference>
<accession>A0ABW9G868</accession>
<dbReference type="InterPro" id="IPR037522">
    <property type="entry name" value="HD_GYP_dom"/>
</dbReference>
<dbReference type="PROSITE" id="PS51832">
    <property type="entry name" value="HD_GYP"/>
    <property type="match status" value="1"/>
</dbReference>
<dbReference type="Gene3D" id="1.10.3210.10">
    <property type="entry name" value="Hypothetical protein af1432"/>
    <property type="match status" value="1"/>
</dbReference>
<dbReference type="Proteomes" id="UP001629953">
    <property type="component" value="Unassembled WGS sequence"/>
</dbReference>
<reference evidence="2 3" key="1">
    <citation type="journal article" date="2013" name="Int. J. Syst. Evol. Microbiol.">
        <title>Celerinatantimonas yamalensis sp. nov., a cold-adapted diazotrophic bacterium from a cold permafrost brine.</title>
        <authorList>
            <person name="Shcherbakova V."/>
            <person name="Chuvilskaya N."/>
            <person name="Rivkina E."/>
            <person name="Demidov N."/>
            <person name="Uchaeva V."/>
            <person name="Suetin S."/>
            <person name="Suzina N."/>
            <person name="Gilichinsky D."/>
        </authorList>
    </citation>
    <scope>NUCLEOTIDE SEQUENCE [LARGE SCALE GENOMIC DNA]</scope>
    <source>
        <strain evidence="2 3">C7</strain>
    </source>
</reference>
<dbReference type="SUPFAM" id="SSF109604">
    <property type="entry name" value="HD-domain/PDEase-like"/>
    <property type="match status" value="1"/>
</dbReference>
<dbReference type="PANTHER" id="PTHR43155">
    <property type="entry name" value="CYCLIC DI-GMP PHOSPHODIESTERASE PA4108-RELATED"/>
    <property type="match status" value="1"/>
</dbReference>
<dbReference type="Pfam" id="PF13487">
    <property type="entry name" value="HD_5"/>
    <property type="match status" value="1"/>
</dbReference>
<comment type="caution">
    <text evidence="2">The sequence shown here is derived from an EMBL/GenBank/DDBJ whole genome shotgun (WGS) entry which is preliminary data.</text>
</comment>
<dbReference type="CDD" id="cd00077">
    <property type="entry name" value="HDc"/>
    <property type="match status" value="1"/>
</dbReference>
<evidence type="ECO:0000259" key="1">
    <source>
        <dbReference type="PROSITE" id="PS51832"/>
    </source>
</evidence>
<dbReference type="RefSeq" id="WP_408623956.1">
    <property type="nucleotide sequence ID" value="NZ_JBEQCT010000005.1"/>
</dbReference>
<name>A0ABW9G868_9GAMM</name>
<organism evidence="2 3">
    <name type="scientific">Celerinatantimonas yamalensis</name>
    <dbReference type="NCBI Taxonomy" id="559956"/>
    <lineage>
        <taxon>Bacteria</taxon>
        <taxon>Pseudomonadati</taxon>
        <taxon>Pseudomonadota</taxon>
        <taxon>Gammaproteobacteria</taxon>
        <taxon>Celerinatantimonadaceae</taxon>
        <taxon>Celerinatantimonas</taxon>
    </lineage>
</organism>
<evidence type="ECO:0000313" key="2">
    <source>
        <dbReference type="EMBL" id="MFM2485707.1"/>
    </source>
</evidence>